<dbReference type="EMBL" id="PELZ01000360">
    <property type="protein sequence ID" value="RTH33985.1"/>
    <property type="molecule type" value="Genomic_DNA"/>
</dbReference>
<dbReference type="AlphaFoldDB" id="A0A430SC95"/>
<reference evidence="2 3" key="1">
    <citation type="journal article" date="2019" name="Extremophiles">
        <title>Biogeography of thermophiles and predominance of Thermus scotoductus in domestic water heaters.</title>
        <authorList>
            <person name="Wilpiszeski R.L."/>
            <person name="Zhang Z."/>
            <person name="House C.H."/>
        </authorList>
    </citation>
    <scope>NUCLEOTIDE SEQUENCE [LARGE SCALE GENOMIC DNA]</scope>
    <source>
        <strain evidence="2 3">24_S24</strain>
    </source>
</reference>
<feature type="non-terminal residue" evidence="2">
    <location>
        <position position="1"/>
    </location>
</feature>
<evidence type="ECO:0000313" key="3">
    <source>
        <dbReference type="Proteomes" id="UP000288051"/>
    </source>
</evidence>
<protein>
    <submittedName>
        <fullName evidence="2">Uncharacterized protein</fullName>
    </submittedName>
</protein>
<gene>
    <name evidence="2" type="ORF">CSW37_09485</name>
</gene>
<feature type="region of interest" description="Disordered" evidence="1">
    <location>
        <begin position="104"/>
        <end position="130"/>
    </location>
</feature>
<sequence length="130" mass="13355">YSLGGSSYVHVNGAVKVSHPKPLLKATLYAEKAMASSSDVLVINPSPTTNISNATAFTFSSTGSGTGNYKDFTASASHFAFTLRFNATGDYSVTIAAVPEAYDNAGGTGAPRASLRDSTGWTTRPPANAG</sequence>
<organism evidence="2 3">
    <name type="scientific">Thermus scotoductus</name>
    <dbReference type="NCBI Taxonomy" id="37636"/>
    <lineage>
        <taxon>Bacteria</taxon>
        <taxon>Thermotogati</taxon>
        <taxon>Deinococcota</taxon>
        <taxon>Deinococci</taxon>
        <taxon>Thermales</taxon>
        <taxon>Thermaceae</taxon>
        <taxon>Thermus</taxon>
    </lineage>
</organism>
<evidence type="ECO:0000256" key="1">
    <source>
        <dbReference type="SAM" id="MobiDB-lite"/>
    </source>
</evidence>
<dbReference type="Proteomes" id="UP000288051">
    <property type="component" value="Unassembled WGS sequence"/>
</dbReference>
<evidence type="ECO:0000313" key="2">
    <source>
        <dbReference type="EMBL" id="RTH33985.1"/>
    </source>
</evidence>
<accession>A0A430SC95</accession>
<comment type="caution">
    <text evidence="2">The sequence shown here is derived from an EMBL/GenBank/DDBJ whole genome shotgun (WGS) entry which is preliminary data.</text>
</comment>
<dbReference type="RefSeq" id="WP_216640826.1">
    <property type="nucleotide sequence ID" value="NZ_PELZ01000360.1"/>
</dbReference>
<name>A0A430SC95_THESC</name>
<proteinExistence type="predicted"/>